<reference evidence="1 2" key="1">
    <citation type="submission" date="2016-07" db="EMBL/GenBank/DDBJ databases">
        <title>Pervasive Adenine N6-methylation of Active Genes in Fungi.</title>
        <authorList>
            <consortium name="DOE Joint Genome Institute"/>
            <person name="Mondo S.J."/>
            <person name="Dannebaum R.O."/>
            <person name="Kuo R.C."/>
            <person name="Labutti K."/>
            <person name="Haridas S."/>
            <person name="Kuo A."/>
            <person name="Salamov A."/>
            <person name="Ahrendt S.R."/>
            <person name="Lipzen A."/>
            <person name="Sullivan W."/>
            <person name="Andreopoulos W.B."/>
            <person name="Clum A."/>
            <person name="Lindquist E."/>
            <person name="Daum C."/>
            <person name="Ramamoorthy G.K."/>
            <person name="Gryganskyi A."/>
            <person name="Culley D."/>
            <person name="Magnuson J.K."/>
            <person name="James T.Y."/>
            <person name="O'Malley M.A."/>
            <person name="Stajich J.E."/>
            <person name="Spatafora J.W."/>
            <person name="Visel A."/>
            <person name="Grigoriev I.V."/>
        </authorList>
    </citation>
    <scope>NUCLEOTIDE SEQUENCE [LARGE SCALE GENOMIC DNA]</scope>
    <source>
        <strain evidence="1 2">JEL800</strain>
    </source>
</reference>
<protein>
    <submittedName>
        <fullName evidence="1">Uncharacterized protein</fullName>
    </submittedName>
</protein>
<evidence type="ECO:0000313" key="2">
    <source>
        <dbReference type="Proteomes" id="UP000193642"/>
    </source>
</evidence>
<dbReference type="EMBL" id="MCGO01000157">
    <property type="protein sequence ID" value="ORY23644.1"/>
    <property type="molecule type" value="Genomic_DNA"/>
</dbReference>
<organism evidence="1 2">
    <name type="scientific">Rhizoclosmatium globosum</name>
    <dbReference type="NCBI Taxonomy" id="329046"/>
    <lineage>
        <taxon>Eukaryota</taxon>
        <taxon>Fungi</taxon>
        <taxon>Fungi incertae sedis</taxon>
        <taxon>Chytridiomycota</taxon>
        <taxon>Chytridiomycota incertae sedis</taxon>
        <taxon>Chytridiomycetes</taxon>
        <taxon>Chytridiales</taxon>
        <taxon>Chytriomycetaceae</taxon>
        <taxon>Rhizoclosmatium</taxon>
    </lineage>
</organism>
<sequence>MEYYKNAQTRLDSTQFVSSEQVKFSYLVHCALWLDYIGLGHKAKERSCNDEFQYAQARSGVSAATYSELVGMVLKMFQHETLWITSFNGSNYEEMSKQFIVLWNGWSQGEAPVLTVCREMLNILESAVKEGKSVSEIQQVYQEARKKRKKQVEESHARKSSRTRLSLFQTLLAKFDCLEGIADVSEFFEWVGESGKLKELTVLYLKSLDEDIHESEDEDAEEH</sequence>
<keyword evidence="2" id="KW-1185">Reference proteome</keyword>
<comment type="caution">
    <text evidence="1">The sequence shown here is derived from an EMBL/GenBank/DDBJ whole genome shotgun (WGS) entry which is preliminary data.</text>
</comment>
<name>A0A1Y2AMC9_9FUNG</name>
<evidence type="ECO:0000313" key="1">
    <source>
        <dbReference type="EMBL" id="ORY23644.1"/>
    </source>
</evidence>
<accession>A0A1Y2AMC9</accession>
<dbReference type="AlphaFoldDB" id="A0A1Y2AMC9"/>
<proteinExistence type="predicted"/>
<dbReference type="Proteomes" id="UP000193642">
    <property type="component" value="Unassembled WGS sequence"/>
</dbReference>
<gene>
    <name evidence="1" type="ORF">BCR33DRAFT_796350</name>
</gene>